<evidence type="ECO:0000256" key="4">
    <source>
        <dbReference type="ARBA" id="ARBA00023136"/>
    </source>
</evidence>
<evidence type="ECO:0000313" key="10">
    <source>
        <dbReference type="RefSeq" id="XP_022248117.1"/>
    </source>
</evidence>
<gene>
    <name evidence="7 8 9 10 11 12" type="primary">LOC106464662</name>
</gene>
<evidence type="ECO:0000313" key="12">
    <source>
        <dbReference type="RefSeq" id="XP_022248119.1"/>
    </source>
</evidence>
<evidence type="ECO:0000256" key="1">
    <source>
        <dbReference type="ARBA" id="ARBA00004141"/>
    </source>
</evidence>
<keyword evidence="6" id="KW-1185">Reference proteome</keyword>
<dbReference type="Pfam" id="PF03619">
    <property type="entry name" value="Solute_trans_a"/>
    <property type="match status" value="1"/>
</dbReference>
<feature type="transmembrane region" description="Helical" evidence="5">
    <location>
        <begin position="102"/>
        <end position="121"/>
    </location>
</feature>
<proteinExistence type="predicted"/>
<evidence type="ECO:0000256" key="3">
    <source>
        <dbReference type="ARBA" id="ARBA00022989"/>
    </source>
</evidence>
<feature type="transmembrane region" description="Helical" evidence="5">
    <location>
        <begin position="65"/>
        <end position="90"/>
    </location>
</feature>
<accession>A0ABM1SWW3</accession>
<dbReference type="RefSeq" id="XP_022248118.1">
    <property type="nucleotide sequence ID" value="XM_022392410.1"/>
</dbReference>
<feature type="transmembrane region" description="Helical" evidence="5">
    <location>
        <begin position="29"/>
        <end position="53"/>
    </location>
</feature>
<dbReference type="RefSeq" id="XP_022248114.1">
    <property type="nucleotide sequence ID" value="XM_022392406.1"/>
</dbReference>
<evidence type="ECO:0000313" key="7">
    <source>
        <dbReference type="RefSeq" id="XP_022248114.1"/>
    </source>
</evidence>
<feature type="transmembrane region" description="Helical" evidence="5">
    <location>
        <begin position="280"/>
        <end position="302"/>
    </location>
</feature>
<evidence type="ECO:0000313" key="6">
    <source>
        <dbReference type="Proteomes" id="UP000694941"/>
    </source>
</evidence>
<dbReference type="InterPro" id="IPR005178">
    <property type="entry name" value="Ostalpha/TMEM184C"/>
</dbReference>
<evidence type="ECO:0000313" key="11">
    <source>
        <dbReference type="RefSeq" id="XP_022248118.1"/>
    </source>
</evidence>
<dbReference type="SMART" id="SM01417">
    <property type="entry name" value="Solute_trans_a"/>
    <property type="match status" value="1"/>
</dbReference>
<dbReference type="PANTHER" id="PTHR23423">
    <property type="entry name" value="ORGANIC SOLUTE TRANSPORTER-RELATED"/>
    <property type="match status" value="1"/>
</dbReference>
<evidence type="ECO:0000256" key="5">
    <source>
        <dbReference type="SAM" id="Phobius"/>
    </source>
</evidence>
<dbReference type="RefSeq" id="XP_022248116.1">
    <property type="nucleotide sequence ID" value="XM_022392408.1"/>
</dbReference>
<sequence length="330" mass="36634">MPAVEAKTMNCSVLLSLHYVPTVWEAIDAFGSIGSILMGVTGITTLAVLALFVKESMYLLQHWPFQYCFLTLLCLNAFPFAAGGFFVSMIFPRLAEVSKSLILLYLHASLLMYFRLVIAYGDGDKNMLRKLYGREMVLQGPPLCCLCFCCPKVPLTRRKFYFVKLAIYQFAVMPLLLTVMKCIGIEYGFITQGYNLSPYNAALYISTISSVSIMFGVYGLMVFSRTAAAPMKDFKIIHKFTVLQASFILIRIQLIIFDVVGQAGAFPCFYPISSAITGHYISSAVIITEVFILALIAHVVFLHPPPYMIHLVVPLANSNSPGSQIVDLTS</sequence>
<evidence type="ECO:0000256" key="2">
    <source>
        <dbReference type="ARBA" id="ARBA00022692"/>
    </source>
</evidence>
<evidence type="ECO:0000313" key="9">
    <source>
        <dbReference type="RefSeq" id="XP_022248116.1"/>
    </source>
</evidence>
<name>A0ABM1SWW3_LIMPO</name>
<comment type="subcellular location">
    <subcellularLocation>
        <location evidence="1">Membrane</location>
        <topology evidence="1">Multi-pass membrane protein</topology>
    </subcellularLocation>
</comment>
<reference evidence="7 8" key="1">
    <citation type="submission" date="2025-05" db="UniProtKB">
        <authorList>
            <consortium name="RefSeq"/>
        </authorList>
    </citation>
    <scope>IDENTIFICATION</scope>
    <source>
        <tissue evidence="7 8">Muscle</tissue>
    </source>
</reference>
<protein>
    <submittedName>
        <fullName evidence="7 8">Organic solute transporter subunit alpha-like isoform X1</fullName>
    </submittedName>
</protein>
<dbReference type="Proteomes" id="UP000694941">
    <property type="component" value="Unplaced"/>
</dbReference>
<keyword evidence="2 5" id="KW-0812">Transmembrane</keyword>
<dbReference type="RefSeq" id="XP_022248115.1">
    <property type="nucleotide sequence ID" value="XM_022392407.1"/>
</dbReference>
<organism evidence="6 12">
    <name type="scientific">Limulus polyphemus</name>
    <name type="common">Atlantic horseshoe crab</name>
    <dbReference type="NCBI Taxonomy" id="6850"/>
    <lineage>
        <taxon>Eukaryota</taxon>
        <taxon>Metazoa</taxon>
        <taxon>Ecdysozoa</taxon>
        <taxon>Arthropoda</taxon>
        <taxon>Chelicerata</taxon>
        <taxon>Merostomata</taxon>
        <taxon>Xiphosura</taxon>
        <taxon>Limulidae</taxon>
        <taxon>Limulus</taxon>
    </lineage>
</organism>
<keyword evidence="3 5" id="KW-1133">Transmembrane helix</keyword>
<feature type="transmembrane region" description="Helical" evidence="5">
    <location>
        <begin position="202"/>
        <end position="224"/>
    </location>
</feature>
<feature type="transmembrane region" description="Helical" evidence="5">
    <location>
        <begin position="165"/>
        <end position="190"/>
    </location>
</feature>
<keyword evidence="4 5" id="KW-0472">Membrane</keyword>
<dbReference type="RefSeq" id="XP_022248117.1">
    <property type="nucleotide sequence ID" value="XM_022392409.1"/>
</dbReference>
<dbReference type="RefSeq" id="XP_022248119.1">
    <property type="nucleotide sequence ID" value="XM_022392411.1"/>
</dbReference>
<feature type="transmembrane region" description="Helical" evidence="5">
    <location>
        <begin position="236"/>
        <end position="260"/>
    </location>
</feature>
<dbReference type="GeneID" id="106464662"/>
<evidence type="ECO:0000313" key="8">
    <source>
        <dbReference type="RefSeq" id="XP_022248115.1"/>
    </source>
</evidence>